<dbReference type="GO" id="GO:0000160">
    <property type="term" value="P:phosphorelay signal transduction system"/>
    <property type="evidence" value="ECO:0007669"/>
    <property type="project" value="UniProtKB-KW"/>
</dbReference>
<dbReference type="PANTHER" id="PTHR44591">
    <property type="entry name" value="STRESS RESPONSE REGULATOR PROTEIN 1"/>
    <property type="match status" value="1"/>
</dbReference>
<dbReference type="SUPFAM" id="SSF52172">
    <property type="entry name" value="CheY-like"/>
    <property type="match status" value="1"/>
</dbReference>
<keyword evidence="1 3" id="KW-0597">Phosphoprotein</keyword>
<dbReference type="Pfam" id="PF00072">
    <property type="entry name" value="Response_reg"/>
    <property type="match status" value="1"/>
</dbReference>
<proteinExistence type="predicted"/>
<evidence type="ECO:0000313" key="6">
    <source>
        <dbReference type="Proteomes" id="UP000518300"/>
    </source>
</evidence>
<dbReference type="PANTHER" id="PTHR44591:SF14">
    <property type="entry name" value="PROTEIN PILG"/>
    <property type="match status" value="1"/>
</dbReference>
<feature type="modified residue" description="4-aspartylphosphate" evidence="3">
    <location>
        <position position="50"/>
    </location>
</feature>
<keyword evidence="6" id="KW-1185">Reference proteome</keyword>
<evidence type="ECO:0000256" key="3">
    <source>
        <dbReference type="PROSITE-ProRule" id="PRU00169"/>
    </source>
</evidence>
<dbReference type="AlphaFoldDB" id="A0A848LPD1"/>
<feature type="domain" description="Response regulatory" evidence="4">
    <location>
        <begin position="1"/>
        <end position="115"/>
    </location>
</feature>
<dbReference type="Gene3D" id="3.40.50.2300">
    <property type="match status" value="1"/>
</dbReference>
<dbReference type="InterPro" id="IPR011006">
    <property type="entry name" value="CheY-like_superfamily"/>
</dbReference>
<evidence type="ECO:0000256" key="1">
    <source>
        <dbReference type="ARBA" id="ARBA00022553"/>
    </source>
</evidence>
<organism evidence="5 6">
    <name type="scientific">Pyxidicoccus fallax</name>
    <dbReference type="NCBI Taxonomy" id="394095"/>
    <lineage>
        <taxon>Bacteria</taxon>
        <taxon>Pseudomonadati</taxon>
        <taxon>Myxococcota</taxon>
        <taxon>Myxococcia</taxon>
        <taxon>Myxococcales</taxon>
        <taxon>Cystobacterineae</taxon>
        <taxon>Myxococcaceae</taxon>
        <taxon>Pyxidicoccus</taxon>
    </lineage>
</organism>
<protein>
    <submittedName>
        <fullName evidence="5">Response regulator</fullName>
    </submittedName>
</protein>
<sequence length="115" mass="12746">MVVEDDAEIREALLEILEENGCDAVGAVNGERALAYLRSTDSLPCLILLDLMMPIMDGHAFREAQLQDPVLSRIPVVVVSAYRDVQTNAEKLNAATFIRKPPRIEELVSAIEQHC</sequence>
<dbReference type="Proteomes" id="UP000518300">
    <property type="component" value="Unassembled WGS sequence"/>
</dbReference>
<reference evidence="5 6" key="1">
    <citation type="submission" date="2020-04" db="EMBL/GenBank/DDBJ databases">
        <title>Draft genome of Pyxidicoccus fallax type strain.</title>
        <authorList>
            <person name="Whitworth D.E."/>
        </authorList>
    </citation>
    <scope>NUCLEOTIDE SEQUENCE [LARGE SCALE GENOMIC DNA]</scope>
    <source>
        <strain evidence="5 6">DSM 14698</strain>
    </source>
</reference>
<keyword evidence="2" id="KW-0902">Two-component regulatory system</keyword>
<gene>
    <name evidence="5" type="ORF">HG543_32335</name>
</gene>
<dbReference type="EMBL" id="JABBJJ010000190">
    <property type="protein sequence ID" value="NMO19529.1"/>
    <property type="molecule type" value="Genomic_DNA"/>
</dbReference>
<name>A0A848LPD1_9BACT</name>
<evidence type="ECO:0000256" key="2">
    <source>
        <dbReference type="ARBA" id="ARBA00023012"/>
    </source>
</evidence>
<dbReference type="PROSITE" id="PS50110">
    <property type="entry name" value="RESPONSE_REGULATORY"/>
    <property type="match status" value="1"/>
</dbReference>
<accession>A0A848LPD1</accession>
<evidence type="ECO:0000259" key="4">
    <source>
        <dbReference type="PROSITE" id="PS50110"/>
    </source>
</evidence>
<comment type="caution">
    <text evidence="5">The sequence shown here is derived from an EMBL/GenBank/DDBJ whole genome shotgun (WGS) entry which is preliminary data.</text>
</comment>
<dbReference type="InterPro" id="IPR001789">
    <property type="entry name" value="Sig_transdc_resp-reg_receiver"/>
</dbReference>
<dbReference type="InterPro" id="IPR050595">
    <property type="entry name" value="Bact_response_regulator"/>
</dbReference>
<dbReference type="SMART" id="SM00448">
    <property type="entry name" value="REC"/>
    <property type="match status" value="1"/>
</dbReference>
<evidence type="ECO:0000313" key="5">
    <source>
        <dbReference type="EMBL" id="NMO19529.1"/>
    </source>
</evidence>